<accession>A0A0B7BC46</accession>
<sequence>MKYFPSTGNQTEITITVITFTNSHLSQVTDQNVFQKLEQIVSLQCFVHEVFIAYL</sequence>
<evidence type="ECO:0000313" key="1">
    <source>
        <dbReference type="EMBL" id="CEK90603.1"/>
    </source>
</evidence>
<dbReference type="EMBL" id="HACG01043738">
    <property type="protein sequence ID" value="CEK90603.1"/>
    <property type="molecule type" value="Transcribed_RNA"/>
</dbReference>
<organism evidence="1">
    <name type="scientific">Arion vulgaris</name>
    <dbReference type="NCBI Taxonomy" id="1028688"/>
    <lineage>
        <taxon>Eukaryota</taxon>
        <taxon>Metazoa</taxon>
        <taxon>Spiralia</taxon>
        <taxon>Lophotrochozoa</taxon>
        <taxon>Mollusca</taxon>
        <taxon>Gastropoda</taxon>
        <taxon>Heterobranchia</taxon>
        <taxon>Euthyneura</taxon>
        <taxon>Panpulmonata</taxon>
        <taxon>Eupulmonata</taxon>
        <taxon>Stylommatophora</taxon>
        <taxon>Helicina</taxon>
        <taxon>Arionoidea</taxon>
        <taxon>Arionidae</taxon>
        <taxon>Arion</taxon>
    </lineage>
</organism>
<gene>
    <name evidence="1" type="primary">ORF177674</name>
</gene>
<name>A0A0B7BC46_9EUPU</name>
<proteinExistence type="predicted"/>
<reference evidence="1" key="1">
    <citation type="submission" date="2014-12" db="EMBL/GenBank/DDBJ databases">
        <title>Insight into the proteome of Arion vulgaris.</title>
        <authorList>
            <person name="Aradska J."/>
            <person name="Bulat T."/>
            <person name="Smidak R."/>
            <person name="Sarate P."/>
            <person name="Gangsoo J."/>
            <person name="Sialana F."/>
            <person name="Bilban M."/>
            <person name="Lubec G."/>
        </authorList>
    </citation>
    <scope>NUCLEOTIDE SEQUENCE</scope>
    <source>
        <tissue evidence="1">Skin</tissue>
    </source>
</reference>
<dbReference type="AlphaFoldDB" id="A0A0B7BC46"/>
<protein>
    <submittedName>
        <fullName evidence="1">Uncharacterized protein</fullName>
    </submittedName>
</protein>